<dbReference type="GO" id="GO:0005739">
    <property type="term" value="C:mitochondrion"/>
    <property type="evidence" value="ECO:0007669"/>
    <property type="project" value="TreeGrafter"/>
</dbReference>
<reference evidence="9 10" key="1">
    <citation type="journal article" date="2019" name="PLoS Biol.">
        <title>Sex chromosomes control vertical transmission of feminizing Wolbachia symbionts in an isopod.</title>
        <authorList>
            <person name="Becking T."/>
            <person name="Chebbi M.A."/>
            <person name="Giraud I."/>
            <person name="Moumen B."/>
            <person name="Laverre T."/>
            <person name="Caubet Y."/>
            <person name="Peccoud J."/>
            <person name="Gilbert C."/>
            <person name="Cordaux R."/>
        </authorList>
    </citation>
    <scope>NUCLEOTIDE SEQUENCE [LARGE SCALE GENOMIC DNA]</scope>
    <source>
        <strain evidence="9">ANa2</strain>
        <tissue evidence="9">Whole body excluding digestive tract and cuticle</tissue>
    </source>
</reference>
<accession>A0A5N5SYA8</accession>
<gene>
    <name evidence="9" type="ORF">Anas_01164</name>
</gene>
<comment type="caution">
    <text evidence="9">The sequence shown here is derived from an EMBL/GenBank/DDBJ whole genome shotgun (WGS) entry which is preliminary data.</text>
</comment>
<comment type="subcellular location">
    <subcellularLocation>
        <location evidence="1">Membrane</location>
        <topology evidence="1">Multi-pass membrane protein</topology>
    </subcellularLocation>
</comment>
<dbReference type="EMBL" id="SEYY01020048">
    <property type="protein sequence ID" value="KAB7497650.1"/>
    <property type="molecule type" value="Genomic_DNA"/>
</dbReference>
<keyword evidence="3 8" id="KW-0812">Transmembrane</keyword>
<proteinExistence type="inferred from homology"/>
<dbReference type="GO" id="GO:0032981">
    <property type="term" value="P:mitochondrial respiratory chain complex I assembly"/>
    <property type="evidence" value="ECO:0007669"/>
    <property type="project" value="InterPro"/>
</dbReference>
<protein>
    <recommendedName>
        <fullName evidence="6">Complex I assembly factor TIMMDC1, mitochondrial</fullName>
    </recommendedName>
    <alternativeName>
        <fullName evidence="7">Translocase of inner mitochondrial membrane domain-containing protein 1</fullName>
    </alternativeName>
</protein>
<dbReference type="GO" id="GO:0016020">
    <property type="term" value="C:membrane"/>
    <property type="evidence" value="ECO:0007669"/>
    <property type="project" value="UniProtKB-SubCell"/>
</dbReference>
<evidence type="ECO:0000256" key="8">
    <source>
        <dbReference type="SAM" id="Phobius"/>
    </source>
</evidence>
<evidence type="ECO:0000256" key="3">
    <source>
        <dbReference type="ARBA" id="ARBA00022692"/>
    </source>
</evidence>
<comment type="similarity">
    <text evidence="2">Belongs to the Tim17/Tim22/Tim23 family.</text>
</comment>
<evidence type="ECO:0000256" key="1">
    <source>
        <dbReference type="ARBA" id="ARBA00004141"/>
    </source>
</evidence>
<evidence type="ECO:0000256" key="2">
    <source>
        <dbReference type="ARBA" id="ARBA00008444"/>
    </source>
</evidence>
<sequence>MRFTCGIYKSPFLSFALLPRIYKDESVFDRVNENNNNNNDDSDSGWKRLKEMYTVNDRGLLSPQFETVFQGMFMSFIGAFVVGGISTSKETYLKFVEENKTTAFISHFDAKRKLQDAMTLSLFRGGWRSGWRLSVLTGSVLTVLFSLEKCKGYTSISDFTVAGALPCGLYNFKRGPKPLISGLFVGGIFGTLAGVFLVPAMKLTGVTLRDIYKMDENHLDVVLEKEEKLLDKKREKLFETILPYKRGDGLAHAEFLNEYESEKKEQTKTDNATKQ</sequence>
<keyword evidence="5 8" id="KW-0472">Membrane</keyword>
<dbReference type="OrthoDB" id="6349831at2759"/>
<dbReference type="Proteomes" id="UP000326759">
    <property type="component" value="Unassembled WGS sequence"/>
</dbReference>
<name>A0A5N5SYA8_9CRUS</name>
<organism evidence="9 10">
    <name type="scientific">Armadillidium nasatum</name>
    <dbReference type="NCBI Taxonomy" id="96803"/>
    <lineage>
        <taxon>Eukaryota</taxon>
        <taxon>Metazoa</taxon>
        <taxon>Ecdysozoa</taxon>
        <taxon>Arthropoda</taxon>
        <taxon>Crustacea</taxon>
        <taxon>Multicrustacea</taxon>
        <taxon>Malacostraca</taxon>
        <taxon>Eumalacostraca</taxon>
        <taxon>Peracarida</taxon>
        <taxon>Isopoda</taxon>
        <taxon>Oniscidea</taxon>
        <taxon>Crinocheta</taxon>
        <taxon>Armadillidiidae</taxon>
        <taxon>Armadillidium</taxon>
    </lineage>
</organism>
<dbReference type="AlphaFoldDB" id="A0A5N5SYA8"/>
<evidence type="ECO:0000256" key="4">
    <source>
        <dbReference type="ARBA" id="ARBA00022989"/>
    </source>
</evidence>
<evidence type="ECO:0000256" key="7">
    <source>
        <dbReference type="ARBA" id="ARBA00041344"/>
    </source>
</evidence>
<keyword evidence="10" id="KW-1185">Reference proteome</keyword>
<feature type="transmembrane region" description="Helical" evidence="8">
    <location>
        <begin position="179"/>
        <end position="201"/>
    </location>
</feature>
<dbReference type="InterPro" id="IPR055299">
    <property type="entry name" value="TIMMDC1"/>
</dbReference>
<evidence type="ECO:0000313" key="10">
    <source>
        <dbReference type="Proteomes" id="UP000326759"/>
    </source>
</evidence>
<dbReference type="PANTHER" id="PTHR13002:SF1">
    <property type="entry name" value="COMPLEX I ASSEMBLY FACTOR TIMMDC1, MITOCHONDRIAL"/>
    <property type="match status" value="1"/>
</dbReference>
<evidence type="ECO:0000313" key="9">
    <source>
        <dbReference type="EMBL" id="KAB7497650.1"/>
    </source>
</evidence>
<evidence type="ECO:0000256" key="6">
    <source>
        <dbReference type="ARBA" id="ARBA00040778"/>
    </source>
</evidence>
<dbReference type="PANTHER" id="PTHR13002">
    <property type="entry name" value="C3ORF1 PROTEIN-RELATED"/>
    <property type="match status" value="1"/>
</dbReference>
<evidence type="ECO:0000256" key="5">
    <source>
        <dbReference type="ARBA" id="ARBA00023136"/>
    </source>
</evidence>
<keyword evidence="4 8" id="KW-1133">Transmembrane helix</keyword>